<dbReference type="Pfam" id="PF18943">
    <property type="entry name" value="DUF5690"/>
    <property type="match status" value="1"/>
</dbReference>
<feature type="transmembrane region" description="Helical" evidence="1">
    <location>
        <begin position="266"/>
        <end position="289"/>
    </location>
</feature>
<feature type="transmembrane region" description="Helical" evidence="1">
    <location>
        <begin position="147"/>
        <end position="168"/>
    </location>
</feature>
<evidence type="ECO:0008006" key="4">
    <source>
        <dbReference type="Google" id="ProtNLM"/>
    </source>
</evidence>
<gene>
    <name evidence="2" type="ORF">EV664_1018</name>
</gene>
<dbReference type="Proteomes" id="UP000295493">
    <property type="component" value="Unassembled WGS sequence"/>
</dbReference>
<dbReference type="InterPro" id="IPR036259">
    <property type="entry name" value="MFS_trans_sf"/>
</dbReference>
<feature type="transmembrane region" description="Helical" evidence="1">
    <location>
        <begin position="351"/>
        <end position="372"/>
    </location>
</feature>
<feature type="transmembrane region" description="Helical" evidence="1">
    <location>
        <begin position="91"/>
        <end position="108"/>
    </location>
</feature>
<feature type="transmembrane region" description="Helical" evidence="1">
    <location>
        <begin position="222"/>
        <end position="241"/>
    </location>
</feature>
<dbReference type="OrthoDB" id="182994at2"/>
<keyword evidence="1" id="KW-0812">Transmembrane</keyword>
<evidence type="ECO:0000313" key="2">
    <source>
        <dbReference type="EMBL" id="TDN86439.1"/>
    </source>
</evidence>
<comment type="caution">
    <text evidence="2">The sequence shown here is derived from an EMBL/GenBank/DDBJ whole genome shotgun (WGS) entry which is preliminary data.</text>
</comment>
<feature type="transmembrane region" description="Helical" evidence="1">
    <location>
        <begin position="392"/>
        <end position="418"/>
    </location>
</feature>
<feature type="transmembrane region" description="Helical" evidence="1">
    <location>
        <begin position="12"/>
        <end position="35"/>
    </location>
</feature>
<keyword evidence="1" id="KW-0472">Membrane</keyword>
<dbReference type="AlphaFoldDB" id="A0A4R6FWV1"/>
<feature type="transmembrane region" description="Helical" evidence="1">
    <location>
        <begin position="321"/>
        <end position="339"/>
    </location>
</feature>
<feature type="transmembrane region" description="Helical" evidence="1">
    <location>
        <begin position="296"/>
        <end position="315"/>
    </location>
</feature>
<accession>A0A4R6FWV1</accession>
<keyword evidence="1" id="KW-1133">Transmembrane helix</keyword>
<feature type="transmembrane region" description="Helical" evidence="1">
    <location>
        <begin position="114"/>
        <end position="135"/>
    </location>
</feature>
<evidence type="ECO:0000256" key="1">
    <source>
        <dbReference type="SAM" id="Phobius"/>
    </source>
</evidence>
<proteinExistence type="predicted"/>
<protein>
    <recommendedName>
        <fullName evidence="4">MFS transporter</fullName>
    </recommendedName>
</protein>
<evidence type="ECO:0000313" key="3">
    <source>
        <dbReference type="Proteomes" id="UP000295493"/>
    </source>
</evidence>
<organism evidence="2 3">
    <name type="scientific">Stakelama pacifica</name>
    <dbReference type="NCBI Taxonomy" id="517720"/>
    <lineage>
        <taxon>Bacteria</taxon>
        <taxon>Pseudomonadati</taxon>
        <taxon>Pseudomonadota</taxon>
        <taxon>Alphaproteobacteria</taxon>
        <taxon>Sphingomonadales</taxon>
        <taxon>Sphingomonadaceae</taxon>
        <taxon>Stakelama</taxon>
    </lineage>
</organism>
<name>A0A4R6FWV1_9SPHN</name>
<dbReference type="EMBL" id="SNWD01000001">
    <property type="protein sequence ID" value="TDN86439.1"/>
    <property type="molecule type" value="Genomic_DNA"/>
</dbReference>
<dbReference type="InterPro" id="IPR043745">
    <property type="entry name" value="DUF5690"/>
</dbReference>
<feature type="transmembrane region" description="Helical" evidence="1">
    <location>
        <begin position="174"/>
        <end position="195"/>
    </location>
</feature>
<keyword evidence="3" id="KW-1185">Reference proteome</keyword>
<reference evidence="2 3" key="1">
    <citation type="submission" date="2019-03" db="EMBL/GenBank/DDBJ databases">
        <title>Genomic Encyclopedia of Type Strains, Phase IV (KMG-IV): sequencing the most valuable type-strain genomes for metagenomic binning, comparative biology and taxonomic classification.</title>
        <authorList>
            <person name="Goeker M."/>
        </authorList>
    </citation>
    <scope>NUCLEOTIDE SEQUENCE [LARGE SCALE GENOMIC DNA]</scope>
    <source>
        <strain evidence="2 3">DSM 25059</strain>
    </source>
</reference>
<dbReference type="SUPFAM" id="SSF103473">
    <property type="entry name" value="MFS general substrate transporter"/>
    <property type="match status" value="1"/>
</dbReference>
<sequence length="430" mass="46351">MIGGDTARRRASASGLTLFLGGLAAFGAYFAMYAFRKAFAAATYADIVGWPFALDYKSALLIAQVIGYALSKLIGVRVIAEVGRSHRARMILSLILASWLALLLFPLVPPPWNIACLFLNGLPLGLIWGLVFSYIEGRRATELLGSMLCASFILSSGVVKSAAALLLQAGVPEFWMPAATGLAFTPLLLVSLWQLERLPPPDARDEAERVARVPMRAADRAAFLRAHGATLLLLITGYVLLTALRDVRDNFAAELWASLGHGGEPAMFSASEIPVALLVLAALALLMLVRDNRRALLAMHGMILSGALLLGLSTLAFHAGLIGPIAWMTLTGTGLYLAYTPFNAMLFDRMIAAIGTAANAGFLIYIADASGYMGSVALLLIRHFEAPDMRWLHFFTLCSEATALIVALFTILSALHFLRRPRRIRLPLAA</sequence>